<name>A0A426U1U2_9CHLR</name>
<reference evidence="1 2" key="1">
    <citation type="submission" date="2018-12" db="EMBL/GenBank/DDBJ databases">
        <title>Genome Sequence of Candidatus Viridilinea halotolerans isolated from saline sulfide-rich spring.</title>
        <authorList>
            <person name="Grouzdev D.S."/>
            <person name="Burganskaya E.I."/>
            <person name="Krutkina M.S."/>
            <person name="Sukhacheva M.V."/>
            <person name="Gorlenko V.M."/>
        </authorList>
    </citation>
    <scope>NUCLEOTIDE SEQUENCE [LARGE SCALE GENOMIC DNA]</scope>
    <source>
        <strain evidence="1">Chok-6</strain>
    </source>
</reference>
<accession>A0A426U1U2</accession>
<protein>
    <submittedName>
        <fullName evidence="1">Uncharacterized protein</fullName>
    </submittedName>
</protein>
<comment type="caution">
    <text evidence="1">The sequence shown here is derived from an EMBL/GenBank/DDBJ whole genome shotgun (WGS) entry which is preliminary data.</text>
</comment>
<proteinExistence type="predicted"/>
<dbReference type="Proteomes" id="UP000280307">
    <property type="component" value="Unassembled WGS sequence"/>
</dbReference>
<gene>
    <name evidence="1" type="ORF">EI684_08730</name>
</gene>
<sequence length="116" mass="12066">MRNVLGQEPPPAGERDAAALTAGIDPNAAALVRRTLRLVADGPGMIFVAGSIQLAQSRQRADQLTAQALASGDPAQCADLAHQLIDAAAQAEQQRGTPWQALAAHLRVLAAQIKEA</sequence>
<dbReference type="EMBL" id="RSAS01000338">
    <property type="protein sequence ID" value="RRR73444.1"/>
    <property type="molecule type" value="Genomic_DNA"/>
</dbReference>
<evidence type="ECO:0000313" key="2">
    <source>
        <dbReference type="Proteomes" id="UP000280307"/>
    </source>
</evidence>
<dbReference type="AlphaFoldDB" id="A0A426U1U2"/>
<organism evidence="1 2">
    <name type="scientific">Candidatus Viridilinea halotolerans</name>
    <dbReference type="NCBI Taxonomy" id="2491704"/>
    <lineage>
        <taxon>Bacteria</taxon>
        <taxon>Bacillati</taxon>
        <taxon>Chloroflexota</taxon>
        <taxon>Chloroflexia</taxon>
        <taxon>Chloroflexales</taxon>
        <taxon>Chloroflexineae</taxon>
        <taxon>Oscillochloridaceae</taxon>
        <taxon>Candidatus Viridilinea</taxon>
    </lineage>
</organism>
<evidence type="ECO:0000313" key="1">
    <source>
        <dbReference type="EMBL" id="RRR73444.1"/>
    </source>
</evidence>